<dbReference type="GO" id="GO:0003735">
    <property type="term" value="F:structural constituent of ribosome"/>
    <property type="evidence" value="ECO:0007669"/>
    <property type="project" value="InterPro"/>
</dbReference>
<dbReference type="Pfam" id="PF00411">
    <property type="entry name" value="Ribosomal_S11"/>
    <property type="match status" value="1"/>
</dbReference>
<feature type="region of interest" description="Disordered" evidence="4">
    <location>
        <begin position="126"/>
        <end position="160"/>
    </location>
</feature>
<gene>
    <name evidence="5" type="ORF">ZIOFF_063744</name>
</gene>
<dbReference type="InterPro" id="IPR001971">
    <property type="entry name" value="Ribosomal_uS11"/>
</dbReference>
<dbReference type="Proteomes" id="UP000734854">
    <property type="component" value="Unassembled WGS sequence"/>
</dbReference>
<dbReference type="SUPFAM" id="SSF53137">
    <property type="entry name" value="Translational machinery components"/>
    <property type="match status" value="1"/>
</dbReference>
<name>A0A8J5F6E4_ZINOF</name>
<proteinExistence type="inferred from homology"/>
<evidence type="ECO:0000313" key="6">
    <source>
        <dbReference type="Proteomes" id="UP000734854"/>
    </source>
</evidence>
<feature type="compositionally biased region" description="Low complexity" evidence="4">
    <location>
        <begin position="148"/>
        <end position="159"/>
    </location>
</feature>
<protein>
    <submittedName>
        <fullName evidence="5">Uncharacterized protein</fullName>
    </submittedName>
</protein>
<comment type="caution">
    <text evidence="5">The sequence shown here is derived from an EMBL/GenBank/DDBJ whole genome shotgun (WGS) entry which is preliminary data.</text>
</comment>
<dbReference type="PANTHER" id="PTHR11759">
    <property type="entry name" value="40S RIBOSOMAL PROTEIN S14/30S RIBOSOMAL PROTEIN S11"/>
    <property type="match status" value="1"/>
</dbReference>
<reference evidence="5 6" key="1">
    <citation type="submission" date="2020-08" db="EMBL/GenBank/DDBJ databases">
        <title>Plant Genome Project.</title>
        <authorList>
            <person name="Zhang R.-G."/>
        </authorList>
    </citation>
    <scope>NUCLEOTIDE SEQUENCE [LARGE SCALE GENOMIC DNA]</scope>
    <source>
        <tissue evidence="5">Rhizome</tissue>
    </source>
</reference>
<dbReference type="GO" id="GO:0006412">
    <property type="term" value="P:translation"/>
    <property type="evidence" value="ECO:0007669"/>
    <property type="project" value="InterPro"/>
</dbReference>
<keyword evidence="3" id="KW-0687">Ribonucleoprotein</keyword>
<keyword evidence="6" id="KW-1185">Reference proteome</keyword>
<dbReference type="GO" id="GO:1990904">
    <property type="term" value="C:ribonucleoprotein complex"/>
    <property type="evidence" value="ECO:0007669"/>
    <property type="project" value="UniProtKB-KW"/>
</dbReference>
<dbReference type="AlphaFoldDB" id="A0A8J5F6E4"/>
<dbReference type="GO" id="GO:0005840">
    <property type="term" value="C:ribosome"/>
    <property type="evidence" value="ECO:0007669"/>
    <property type="project" value="UniProtKB-KW"/>
</dbReference>
<organism evidence="5 6">
    <name type="scientific">Zingiber officinale</name>
    <name type="common">Ginger</name>
    <name type="synonym">Amomum zingiber</name>
    <dbReference type="NCBI Taxonomy" id="94328"/>
    <lineage>
        <taxon>Eukaryota</taxon>
        <taxon>Viridiplantae</taxon>
        <taxon>Streptophyta</taxon>
        <taxon>Embryophyta</taxon>
        <taxon>Tracheophyta</taxon>
        <taxon>Spermatophyta</taxon>
        <taxon>Magnoliopsida</taxon>
        <taxon>Liliopsida</taxon>
        <taxon>Zingiberales</taxon>
        <taxon>Zingiberaceae</taxon>
        <taxon>Zingiber</taxon>
    </lineage>
</organism>
<evidence type="ECO:0000256" key="4">
    <source>
        <dbReference type="SAM" id="MobiDB-lite"/>
    </source>
</evidence>
<evidence type="ECO:0000256" key="3">
    <source>
        <dbReference type="ARBA" id="ARBA00023274"/>
    </source>
</evidence>
<dbReference type="Gene3D" id="3.30.420.80">
    <property type="entry name" value="Ribosomal protein S11"/>
    <property type="match status" value="1"/>
</dbReference>
<evidence type="ECO:0000256" key="2">
    <source>
        <dbReference type="ARBA" id="ARBA00022980"/>
    </source>
</evidence>
<accession>A0A8J5F6E4</accession>
<evidence type="ECO:0000313" key="5">
    <source>
        <dbReference type="EMBL" id="KAG6480264.1"/>
    </source>
</evidence>
<dbReference type="EMBL" id="JACMSC010000017">
    <property type="protein sequence ID" value="KAG6480264.1"/>
    <property type="molecule type" value="Genomic_DNA"/>
</dbReference>
<dbReference type="InterPro" id="IPR036967">
    <property type="entry name" value="Ribosomal_uS11_sf"/>
</dbReference>
<evidence type="ECO:0000256" key="1">
    <source>
        <dbReference type="ARBA" id="ARBA00006194"/>
    </source>
</evidence>
<comment type="similarity">
    <text evidence="1">Belongs to the universal ribosomal protein uS11 family.</text>
</comment>
<sequence length="338" mass="38705">MFRTEYGVSKVSRSGTRFGLSWFLKNKRDLTKPEVIQFREKQQTETGRQHEEGLNTRVSKILYGAFRKINTHYTKQFQSLGINIFVLVCKKIDKGDLRHQQNEIFETIEYQNNAIRFESRLKRKKGHEERSSRWKGRRKDGRPSSWEGQGIRRGSSSRTRGMEVKKTRTWFSWWGQHHFCYIGNEFKLASSRRGLGFYHSRNLAQPSPSASAAAMAQEVSFTLNGAILLGADILLFPLLQHVADLSWRETLARITGGIKVKADRDESSPYAAMLAAQDVVQQFKAKPPAPGGQSGFRALARARMKIGRVDMLFDSYHVFLGPDHERILNLKPIIDAKS</sequence>
<keyword evidence="2" id="KW-0689">Ribosomal protein</keyword>